<dbReference type="PANTHER" id="PTHR35149">
    <property type="entry name" value="SLL5132 PROTEIN"/>
    <property type="match status" value="1"/>
</dbReference>
<dbReference type="Proteomes" id="UP000636394">
    <property type="component" value="Unassembled WGS sequence"/>
</dbReference>
<sequence>MKASLESILDVLGKPNVQYVIPVFQRVYSWNTRQCEQLWNDMMRAGAARKMHFMGTLIYLPDEACSEGGFTHASLIDGQQRFTTITLALMALRDELRQKGAASVELAESIDADYLHAGEACKLKLSKSDDAILRHLVDGEELDCDPKNSQFLFDNLEFFRGKMQDSSFDADTLFSGLKELKVVSVELGADDSPQQVFESLNSKGRPLSTTDLLRNTLLVKYGTVEQERLFDVYWAPIDEAFQKFGSEQDIYLDAAIHYWMLSRATGIRAGKRSDLYPAFKEYLSRKGGASLEDMLQSINAACLEFAAKPSSPEMRQHIDWVIDKPKGLVSQRKIFGD</sequence>
<evidence type="ECO:0000313" key="4">
    <source>
        <dbReference type="Proteomes" id="UP000636394"/>
    </source>
</evidence>
<evidence type="ECO:0000259" key="1">
    <source>
        <dbReference type="Pfam" id="PF03235"/>
    </source>
</evidence>
<proteinExistence type="predicted"/>
<evidence type="ECO:0000313" key="2">
    <source>
        <dbReference type="EMBL" id="NHM14200.1"/>
    </source>
</evidence>
<dbReference type="Proteomes" id="UP000671910">
    <property type="component" value="Chromosome"/>
</dbReference>
<reference evidence="3" key="2">
    <citation type="submission" date="2021-04" db="EMBL/GenBank/DDBJ databases">
        <title>Novel species in family Eggerthellaceae.</title>
        <authorList>
            <person name="Zhang G."/>
        </authorList>
    </citation>
    <scope>NUCLEOTIDE SEQUENCE</scope>
    <source>
        <strain evidence="3">Zg-886</strain>
    </source>
</reference>
<dbReference type="AlphaFoldDB" id="A0A9E6SU82"/>
<dbReference type="PANTHER" id="PTHR35149:SF2">
    <property type="entry name" value="DUF262 DOMAIN-CONTAINING PROTEIN"/>
    <property type="match status" value="1"/>
</dbReference>
<dbReference type="InterPro" id="IPR004919">
    <property type="entry name" value="GmrSD_N"/>
</dbReference>
<dbReference type="KEGG" id="ebz:J7S26_07500"/>
<dbReference type="RefSeq" id="WP_166339392.1">
    <property type="nucleotide sequence ID" value="NZ_CP072829.1"/>
</dbReference>
<gene>
    <name evidence="2" type="ORF">GMI68_05370</name>
    <name evidence="3" type="ORF">J7S26_07500</name>
</gene>
<dbReference type="EMBL" id="WPCR01000006">
    <property type="protein sequence ID" value="NHM14200.1"/>
    <property type="molecule type" value="Genomic_DNA"/>
</dbReference>
<accession>A0A9E6SU82</accession>
<evidence type="ECO:0000313" key="3">
    <source>
        <dbReference type="EMBL" id="QTU84186.1"/>
    </source>
</evidence>
<organism evidence="3 5">
    <name type="scientific">Xiamenia xianingshaonis</name>
    <dbReference type="NCBI Taxonomy" id="2682776"/>
    <lineage>
        <taxon>Bacteria</taxon>
        <taxon>Bacillati</taxon>
        <taxon>Actinomycetota</taxon>
        <taxon>Coriobacteriia</taxon>
        <taxon>Eggerthellales</taxon>
        <taxon>Eggerthellaceae</taxon>
        <taxon>Xiamenia</taxon>
    </lineage>
</organism>
<protein>
    <submittedName>
        <fullName evidence="3">DUF262 domain-containing protein</fullName>
    </submittedName>
</protein>
<keyword evidence="4" id="KW-1185">Reference proteome</keyword>
<dbReference type="EMBL" id="CP072829">
    <property type="protein sequence ID" value="QTU84186.1"/>
    <property type="molecule type" value="Genomic_DNA"/>
</dbReference>
<name>A0A9E6SU82_9ACTN</name>
<reference evidence="2 4" key="1">
    <citation type="submission" date="2019-11" db="EMBL/GenBank/DDBJ databases">
        <title>Eggerthellaceae novel genus isolated from the rectal contents of marmort.</title>
        <authorList>
            <person name="Zhang G."/>
        </authorList>
    </citation>
    <scope>NUCLEOTIDE SEQUENCE [LARGE SCALE GENOMIC DNA]</scope>
    <source>
        <strain evidence="4">zg-886</strain>
        <strain evidence="2">Zg-886</strain>
    </source>
</reference>
<feature type="domain" description="GmrSD restriction endonucleases N-terminal" evidence="1">
    <location>
        <begin position="9"/>
        <end position="217"/>
    </location>
</feature>
<dbReference type="Pfam" id="PF03235">
    <property type="entry name" value="GmrSD_N"/>
    <property type="match status" value="1"/>
</dbReference>
<evidence type="ECO:0000313" key="5">
    <source>
        <dbReference type="Proteomes" id="UP000671910"/>
    </source>
</evidence>